<gene>
    <name evidence="2" type="ORF">Taro_030949</name>
</gene>
<dbReference type="Gene3D" id="1.10.150.20">
    <property type="entry name" value="5' to 3' exonuclease, C-terminal subdomain"/>
    <property type="match status" value="1"/>
</dbReference>
<feature type="compositionally biased region" description="Basic and acidic residues" evidence="1">
    <location>
        <begin position="232"/>
        <end position="243"/>
    </location>
</feature>
<keyword evidence="3" id="KW-1185">Reference proteome</keyword>
<name>A0A843W1Q0_COLES</name>
<feature type="region of interest" description="Disordered" evidence="1">
    <location>
        <begin position="12"/>
        <end position="76"/>
    </location>
</feature>
<protein>
    <recommendedName>
        <fullName evidence="4">DNA excision repair protein ERCC-1</fullName>
    </recommendedName>
</protein>
<dbReference type="GO" id="GO:0003697">
    <property type="term" value="F:single-stranded DNA binding"/>
    <property type="evidence" value="ECO:0007669"/>
    <property type="project" value="TreeGrafter"/>
</dbReference>
<dbReference type="OrthoDB" id="10262814at2759"/>
<dbReference type="Proteomes" id="UP000652761">
    <property type="component" value="Unassembled WGS sequence"/>
</dbReference>
<feature type="region of interest" description="Disordered" evidence="1">
    <location>
        <begin position="203"/>
        <end position="247"/>
    </location>
</feature>
<evidence type="ECO:0000313" key="3">
    <source>
        <dbReference type="Proteomes" id="UP000652761"/>
    </source>
</evidence>
<organism evidence="2 3">
    <name type="scientific">Colocasia esculenta</name>
    <name type="common">Wild taro</name>
    <name type="synonym">Arum esculentum</name>
    <dbReference type="NCBI Taxonomy" id="4460"/>
    <lineage>
        <taxon>Eukaryota</taxon>
        <taxon>Viridiplantae</taxon>
        <taxon>Streptophyta</taxon>
        <taxon>Embryophyta</taxon>
        <taxon>Tracheophyta</taxon>
        <taxon>Spermatophyta</taxon>
        <taxon>Magnoliopsida</taxon>
        <taxon>Liliopsida</taxon>
        <taxon>Araceae</taxon>
        <taxon>Aroideae</taxon>
        <taxon>Colocasieae</taxon>
        <taxon>Colocasia</taxon>
    </lineage>
</organism>
<dbReference type="GO" id="GO:0003684">
    <property type="term" value="F:damaged DNA binding"/>
    <property type="evidence" value="ECO:0007669"/>
    <property type="project" value="InterPro"/>
</dbReference>
<dbReference type="SUPFAM" id="SSF47781">
    <property type="entry name" value="RuvA domain 2-like"/>
    <property type="match status" value="1"/>
</dbReference>
<dbReference type="AlphaFoldDB" id="A0A843W1Q0"/>
<feature type="non-terminal residue" evidence="2">
    <location>
        <position position="292"/>
    </location>
</feature>
<dbReference type="InterPro" id="IPR004579">
    <property type="entry name" value="ERCC1/RAD10/SWI10"/>
</dbReference>
<dbReference type="PANTHER" id="PTHR12749:SF0">
    <property type="entry name" value="DNA EXCISION REPAIR PROTEIN ERCC-1"/>
    <property type="match status" value="1"/>
</dbReference>
<dbReference type="GO" id="GO:0006312">
    <property type="term" value="P:mitotic recombination"/>
    <property type="evidence" value="ECO:0007669"/>
    <property type="project" value="TreeGrafter"/>
</dbReference>
<evidence type="ECO:0000256" key="1">
    <source>
        <dbReference type="SAM" id="MobiDB-lite"/>
    </source>
</evidence>
<feature type="compositionally biased region" description="Low complexity" evidence="1">
    <location>
        <begin position="50"/>
        <end position="64"/>
    </location>
</feature>
<comment type="caution">
    <text evidence="2">The sequence shown here is derived from an EMBL/GenBank/DDBJ whole genome shotgun (WGS) entry which is preliminary data.</text>
</comment>
<dbReference type="GO" id="GO:0070914">
    <property type="term" value="P:UV-damage excision repair"/>
    <property type="evidence" value="ECO:0007669"/>
    <property type="project" value="TreeGrafter"/>
</dbReference>
<accession>A0A843W1Q0</accession>
<evidence type="ECO:0000313" key="2">
    <source>
        <dbReference type="EMBL" id="MQL98243.1"/>
    </source>
</evidence>
<dbReference type="GO" id="GO:0000110">
    <property type="term" value="C:nucleotide-excision repair factor 1 complex"/>
    <property type="evidence" value="ECO:0007669"/>
    <property type="project" value="TreeGrafter"/>
</dbReference>
<dbReference type="GO" id="GO:0070522">
    <property type="term" value="C:ERCC4-ERCC1 complex"/>
    <property type="evidence" value="ECO:0007669"/>
    <property type="project" value="TreeGrafter"/>
</dbReference>
<dbReference type="InterPro" id="IPR010994">
    <property type="entry name" value="RuvA_2-like"/>
</dbReference>
<dbReference type="PANTHER" id="PTHR12749">
    <property type="entry name" value="EXCISION REPAIR CROSS-COMPLEMENTING 1 ERCC1"/>
    <property type="match status" value="1"/>
</dbReference>
<dbReference type="EMBL" id="NMUH01002161">
    <property type="protein sequence ID" value="MQL98243.1"/>
    <property type="molecule type" value="Genomic_DNA"/>
</dbReference>
<reference evidence="2" key="1">
    <citation type="submission" date="2017-07" db="EMBL/GenBank/DDBJ databases">
        <title>Taro Niue Genome Assembly and Annotation.</title>
        <authorList>
            <person name="Atibalentja N."/>
            <person name="Keating K."/>
            <person name="Fields C.J."/>
        </authorList>
    </citation>
    <scope>NUCLEOTIDE SEQUENCE</scope>
    <source>
        <strain evidence="2">Niue_2</strain>
        <tissue evidence="2">Leaf</tissue>
    </source>
</reference>
<proteinExistence type="predicted"/>
<sequence length="292" mass="31255">LLEGVAAAAEEAGEGPCCGEAHGRSPLQGRSKQGSSPVAARPAWEAPATVAVPAGEASAAAEGPGSNGGEATGGDCRRRRRPAFLLLFHRKRRRQSSFMMLSITCGPSNNSLASLEECGRYLGTIKVYENKSADSIREQMDADYLSRLTRALTATRLMWLLWAGSLSRIMDVSMEELARCPGIGERKVKRLYDTFHEPFRRISSQSTIPSEASVGEKLPGESSSVVEGAEIVEEKADSSEAGKEPGMTVKSALSAAFAKYSDKIRKQERRNRSVAPGEETSGASSEQQEDGG</sequence>
<evidence type="ECO:0008006" key="4">
    <source>
        <dbReference type="Google" id="ProtNLM"/>
    </source>
</evidence>
<feature type="region of interest" description="Disordered" evidence="1">
    <location>
        <begin position="263"/>
        <end position="292"/>
    </location>
</feature>